<dbReference type="GO" id="GO:0103068">
    <property type="term" value="F:leukotriene C4 gamma-glutamyl transferase activity"/>
    <property type="evidence" value="ECO:0007669"/>
    <property type="project" value="UniProtKB-EC"/>
</dbReference>
<organism evidence="9 10">
    <name type="scientific">Thiocapsa imhoffii</name>
    <dbReference type="NCBI Taxonomy" id="382777"/>
    <lineage>
        <taxon>Bacteria</taxon>
        <taxon>Pseudomonadati</taxon>
        <taxon>Pseudomonadota</taxon>
        <taxon>Gammaproteobacteria</taxon>
        <taxon>Chromatiales</taxon>
        <taxon>Chromatiaceae</taxon>
        <taxon>Thiocapsa</taxon>
    </lineage>
</organism>
<dbReference type="Pfam" id="PF01019">
    <property type="entry name" value="G_glu_transpept"/>
    <property type="match status" value="1"/>
</dbReference>
<protein>
    <recommendedName>
        <fullName evidence="7">Glutathione hydrolase proenzyme</fullName>
        <ecNumber evidence="7">2.3.2.2</ecNumber>
        <ecNumber evidence="7">3.4.19.13</ecNumber>
    </recommendedName>
    <component>
        <recommendedName>
            <fullName evidence="7">Glutathione hydrolase large chain</fullName>
        </recommendedName>
    </component>
    <component>
        <recommendedName>
            <fullName evidence="7">Glutathione hydrolase small chain</fullName>
        </recommendedName>
    </component>
</protein>
<keyword evidence="7" id="KW-0317">Glutathione biosynthesis</keyword>
<dbReference type="InterPro" id="IPR051792">
    <property type="entry name" value="GGT_bact"/>
</dbReference>
<dbReference type="AlphaFoldDB" id="A0A9X1B7G7"/>
<feature type="binding site" evidence="6">
    <location>
        <position position="116"/>
    </location>
    <ligand>
        <name>L-glutamate</name>
        <dbReference type="ChEBI" id="CHEBI:29985"/>
    </ligand>
</feature>
<comment type="catalytic activity">
    <reaction evidence="4 7">
        <text>an N-terminal (5-L-glutamyl)-[peptide] + an alpha-amino acid = 5-L-glutamyl amino acid + an N-terminal L-alpha-aminoacyl-[peptide]</text>
        <dbReference type="Rhea" id="RHEA:23904"/>
        <dbReference type="Rhea" id="RHEA-COMP:9780"/>
        <dbReference type="Rhea" id="RHEA-COMP:9795"/>
        <dbReference type="ChEBI" id="CHEBI:77644"/>
        <dbReference type="ChEBI" id="CHEBI:78597"/>
        <dbReference type="ChEBI" id="CHEBI:78599"/>
        <dbReference type="ChEBI" id="CHEBI:78608"/>
        <dbReference type="EC" id="2.3.2.2"/>
    </reaction>
</comment>
<dbReference type="InterPro" id="IPR000101">
    <property type="entry name" value="GGT_peptidase"/>
</dbReference>
<dbReference type="RefSeq" id="WP_200386024.1">
    <property type="nucleotide sequence ID" value="NZ_NRSD01000001.1"/>
</dbReference>
<dbReference type="SUPFAM" id="SSF56235">
    <property type="entry name" value="N-terminal nucleophile aminohydrolases (Ntn hydrolases)"/>
    <property type="match status" value="1"/>
</dbReference>
<dbReference type="NCBIfam" id="TIGR00066">
    <property type="entry name" value="g_glut_trans"/>
    <property type="match status" value="1"/>
</dbReference>
<evidence type="ECO:0000256" key="5">
    <source>
        <dbReference type="PIRSR" id="PIRSR600101-1"/>
    </source>
</evidence>
<evidence type="ECO:0000256" key="6">
    <source>
        <dbReference type="PIRSR" id="PIRSR600101-2"/>
    </source>
</evidence>
<evidence type="ECO:0000256" key="7">
    <source>
        <dbReference type="RuleBase" id="RU368036"/>
    </source>
</evidence>
<dbReference type="PRINTS" id="PR01210">
    <property type="entry name" value="GGTRANSPTASE"/>
</dbReference>
<accession>A0A9X1B7G7</accession>
<evidence type="ECO:0000256" key="8">
    <source>
        <dbReference type="SAM" id="SignalP"/>
    </source>
</evidence>
<dbReference type="InterPro" id="IPR029055">
    <property type="entry name" value="Ntn_hydrolases_N"/>
</dbReference>
<feature type="chain" id="PRO_5040975249" description="Glutathione hydrolase proenzyme" evidence="8">
    <location>
        <begin position="22"/>
        <end position="578"/>
    </location>
</feature>
<proteinExistence type="inferred from homology"/>
<dbReference type="PANTHER" id="PTHR43199">
    <property type="entry name" value="GLUTATHIONE HYDROLASE"/>
    <property type="match status" value="1"/>
</dbReference>
<sequence length="578" mass="60807">MSGSRARADLAVLSASTAARARGWLAVLCLFSAGAGASCPAPTSAPPAQAAVASAHPLATTAGLQVLADGGNAFDAAVAVSAVLGVVEPYGSGLGGGGFWLLHRAEDCHEVMIDGRERAPRAAHADLYLDEQGEFIPAMALVGPLAAGIPGTPAALVQLSEQYGRLPLAQTLAPAITLAREGFEVGEIYRRYASWRLTDLRASAAATAQFLVDEEVPELGYRLRQPDLAVTLEQLAAHGHDGFYRGAVAERLVAGVADAGGIWTLGDLAEYRSIERAPIVGEFRGWRVVSAAPPSSGGVLLVQMLNMLDAIAPPPAPGVEQTHALVEVMRRAYRERARDLGDPDQVTIPIARLIDPDHAAGLIRDFDPARATPSPLPSPRESLLESEDTTHFSILDRHGNRVAATLSLNHPFGAGFVPPKTGVLLNNEMDDFSAQPGVPNAYGLIGSAANAIAPGKRMLSSMSPTFVESAETVAILGTPGGSRIITMVLQGILGVEAGMPLTDWVAQPRIHHQYLPDRIEFESGALSHEAQSQLAAMGHRLEPLERPIGGMQAILWDRASGVVEAASDPRQQGLAEVR</sequence>
<evidence type="ECO:0000256" key="3">
    <source>
        <dbReference type="ARBA" id="ARBA00023315"/>
    </source>
</evidence>
<keyword evidence="7" id="KW-0378">Hydrolase</keyword>
<comment type="PTM">
    <text evidence="7">Cleaved by autocatalysis into a large and a small subunit.</text>
</comment>
<evidence type="ECO:0000256" key="2">
    <source>
        <dbReference type="ARBA" id="ARBA00001089"/>
    </source>
</evidence>
<feature type="binding site" evidence="6">
    <location>
        <begin position="407"/>
        <end position="409"/>
    </location>
    <ligand>
        <name>L-glutamate</name>
        <dbReference type="ChEBI" id="CHEBI:29985"/>
    </ligand>
</feature>
<dbReference type="GO" id="GO:0006750">
    <property type="term" value="P:glutathione biosynthetic process"/>
    <property type="evidence" value="ECO:0007669"/>
    <property type="project" value="UniProtKB-KW"/>
</dbReference>
<dbReference type="PANTHER" id="PTHR43199:SF6">
    <property type="entry name" value="GLUTATHIONE HYDROLASE PROENZYME"/>
    <property type="match status" value="1"/>
</dbReference>
<dbReference type="InterPro" id="IPR043137">
    <property type="entry name" value="GGT_ssub_C"/>
</dbReference>
<keyword evidence="7" id="KW-0865">Zymogen</keyword>
<dbReference type="Proteomes" id="UP001138802">
    <property type="component" value="Unassembled WGS sequence"/>
</dbReference>
<dbReference type="GO" id="GO:0036374">
    <property type="term" value="F:glutathione hydrolase activity"/>
    <property type="evidence" value="ECO:0007669"/>
    <property type="project" value="UniProtKB-UniRule"/>
</dbReference>
<feature type="signal peptide" evidence="8">
    <location>
        <begin position="1"/>
        <end position="21"/>
    </location>
</feature>
<comment type="caution">
    <text evidence="9">The sequence shown here is derived from an EMBL/GenBank/DDBJ whole genome shotgun (WGS) entry which is preliminary data.</text>
</comment>
<dbReference type="EC" id="3.4.19.13" evidence="7"/>
<feature type="binding site" evidence="6">
    <location>
        <position position="431"/>
    </location>
    <ligand>
        <name>L-glutamate</name>
        <dbReference type="ChEBI" id="CHEBI:29985"/>
    </ligand>
</feature>
<keyword evidence="10" id="KW-1185">Reference proteome</keyword>
<dbReference type="GO" id="GO:0006751">
    <property type="term" value="P:glutathione catabolic process"/>
    <property type="evidence" value="ECO:0007669"/>
    <property type="project" value="UniProtKB-UniRule"/>
</dbReference>
<keyword evidence="7" id="KW-0808">Transferase</keyword>
<evidence type="ECO:0000313" key="10">
    <source>
        <dbReference type="Proteomes" id="UP001138802"/>
    </source>
</evidence>
<dbReference type="Gene3D" id="3.60.20.40">
    <property type="match status" value="1"/>
</dbReference>
<dbReference type="EMBL" id="NRSD01000001">
    <property type="protein sequence ID" value="MBK1643233.1"/>
    <property type="molecule type" value="Genomic_DNA"/>
</dbReference>
<evidence type="ECO:0000256" key="4">
    <source>
        <dbReference type="ARBA" id="ARBA00047417"/>
    </source>
</evidence>
<gene>
    <name evidence="9" type="primary">ggt</name>
    <name evidence="9" type="ORF">CKO25_00895</name>
</gene>
<evidence type="ECO:0000256" key="1">
    <source>
        <dbReference type="ARBA" id="ARBA00001049"/>
    </source>
</evidence>
<feature type="binding site" evidence="6">
    <location>
        <begin position="460"/>
        <end position="461"/>
    </location>
    <ligand>
        <name>L-glutamate</name>
        <dbReference type="ChEBI" id="CHEBI:29985"/>
    </ligand>
</feature>
<feature type="active site" description="Nucleophile" evidence="5">
    <location>
        <position position="389"/>
    </location>
</feature>
<dbReference type="EC" id="2.3.2.2" evidence="7"/>
<comment type="catalytic activity">
    <reaction evidence="2 7">
        <text>glutathione + H2O = L-cysteinylglycine + L-glutamate</text>
        <dbReference type="Rhea" id="RHEA:28807"/>
        <dbReference type="ChEBI" id="CHEBI:15377"/>
        <dbReference type="ChEBI" id="CHEBI:29985"/>
        <dbReference type="ChEBI" id="CHEBI:57925"/>
        <dbReference type="ChEBI" id="CHEBI:61694"/>
        <dbReference type="EC" id="3.4.19.13"/>
    </reaction>
</comment>
<comment type="catalytic activity">
    <reaction evidence="1 7">
        <text>an S-substituted glutathione + H2O = an S-substituted L-cysteinylglycine + L-glutamate</text>
        <dbReference type="Rhea" id="RHEA:59468"/>
        <dbReference type="ChEBI" id="CHEBI:15377"/>
        <dbReference type="ChEBI" id="CHEBI:29985"/>
        <dbReference type="ChEBI" id="CHEBI:90779"/>
        <dbReference type="ChEBI" id="CHEBI:143103"/>
        <dbReference type="EC" id="3.4.19.13"/>
    </reaction>
</comment>
<evidence type="ECO:0000313" key="9">
    <source>
        <dbReference type="EMBL" id="MBK1643233.1"/>
    </source>
</evidence>
<comment type="pathway">
    <text evidence="7">Sulfur metabolism; glutathione metabolism.</text>
</comment>
<keyword evidence="3 7" id="KW-0012">Acyltransferase</keyword>
<dbReference type="Gene3D" id="1.10.246.130">
    <property type="match status" value="1"/>
</dbReference>
<dbReference type="InterPro" id="IPR043138">
    <property type="entry name" value="GGT_lsub"/>
</dbReference>
<keyword evidence="8" id="KW-0732">Signal</keyword>
<feature type="binding site" evidence="6">
    <location>
        <position position="481"/>
    </location>
    <ligand>
        <name>L-glutamate</name>
        <dbReference type="ChEBI" id="CHEBI:29985"/>
    </ligand>
</feature>
<reference evidence="9 10" key="1">
    <citation type="journal article" date="2020" name="Microorganisms">
        <title>Osmotic Adaptation and Compatible Solute Biosynthesis of Phototrophic Bacteria as Revealed from Genome Analyses.</title>
        <authorList>
            <person name="Imhoff J.F."/>
            <person name="Rahn T."/>
            <person name="Kunzel S."/>
            <person name="Keller A."/>
            <person name="Neulinger S.C."/>
        </authorList>
    </citation>
    <scope>NUCLEOTIDE SEQUENCE [LARGE SCALE GENOMIC DNA]</scope>
    <source>
        <strain evidence="9 10">DSM 21303</strain>
    </source>
</reference>
<comment type="similarity">
    <text evidence="7">Belongs to the gamma-glutamyltransferase family.</text>
</comment>
<comment type="subunit">
    <text evidence="7">This enzyme consists of two polypeptide chains, which are synthesized in precursor form from a single polypeptide.</text>
</comment>
<name>A0A9X1B7G7_9GAMM</name>